<dbReference type="RefSeq" id="XP_009551545.1">
    <property type="nucleotide sequence ID" value="XM_009553250.1"/>
</dbReference>
<dbReference type="EMBL" id="KI925464">
    <property type="protein sequence ID" value="ETW76662.1"/>
    <property type="molecule type" value="Genomic_DNA"/>
</dbReference>
<organism evidence="1 2">
    <name type="scientific">Heterobasidion irregulare (strain TC 32-1)</name>
    <dbReference type="NCBI Taxonomy" id="747525"/>
    <lineage>
        <taxon>Eukaryota</taxon>
        <taxon>Fungi</taxon>
        <taxon>Dikarya</taxon>
        <taxon>Basidiomycota</taxon>
        <taxon>Agaricomycotina</taxon>
        <taxon>Agaricomycetes</taxon>
        <taxon>Russulales</taxon>
        <taxon>Bondarzewiaceae</taxon>
        <taxon>Heterobasidion</taxon>
        <taxon>Heterobasidion annosum species complex</taxon>
    </lineage>
</organism>
<dbReference type="HOGENOM" id="CLU_2015566_0_0_1"/>
<name>W4JSX3_HETIT</name>
<dbReference type="Proteomes" id="UP000030671">
    <property type="component" value="Unassembled WGS sequence"/>
</dbReference>
<dbReference type="InParanoid" id="W4JSX3"/>
<accession>W4JSX3</accession>
<dbReference type="AlphaFoldDB" id="W4JSX3"/>
<dbReference type="GeneID" id="20674896"/>
<proteinExistence type="predicted"/>
<gene>
    <name evidence="1" type="ORF">HETIRDRAFT_436575</name>
</gene>
<evidence type="ECO:0000313" key="1">
    <source>
        <dbReference type="EMBL" id="ETW76662.1"/>
    </source>
</evidence>
<evidence type="ECO:0000313" key="2">
    <source>
        <dbReference type="Proteomes" id="UP000030671"/>
    </source>
</evidence>
<keyword evidence="2" id="KW-1185">Reference proteome</keyword>
<reference evidence="1 2" key="1">
    <citation type="journal article" date="2012" name="New Phytol.">
        <title>Insight into trade-off between wood decay and parasitism from the genome of a fungal forest pathogen.</title>
        <authorList>
            <person name="Olson A."/>
            <person name="Aerts A."/>
            <person name="Asiegbu F."/>
            <person name="Belbahri L."/>
            <person name="Bouzid O."/>
            <person name="Broberg A."/>
            <person name="Canback B."/>
            <person name="Coutinho P.M."/>
            <person name="Cullen D."/>
            <person name="Dalman K."/>
            <person name="Deflorio G."/>
            <person name="van Diepen L.T."/>
            <person name="Dunand C."/>
            <person name="Duplessis S."/>
            <person name="Durling M."/>
            <person name="Gonthier P."/>
            <person name="Grimwood J."/>
            <person name="Fossdal C.G."/>
            <person name="Hansson D."/>
            <person name="Henrissat B."/>
            <person name="Hietala A."/>
            <person name="Himmelstrand K."/>
            <person name="Hoffmeister D."/>
            <person name="Hogberg N."/>
            <person name="James T.Y."/>
            <person name="Karlsson M."/>
            <person name="Kohler A."/>
            <person name="Kues U."/>
            <person name="Lee Y.H."/>
            <person name="Lin Y.C."/>
            <person name="Lind M."/>
            <person name="Lindquist E."/>
            <person name="Lombard V."/>
            <person name="Lucas S."/>
            <person name="Lunden K."/>
            <person name="Morin E."/>
            <person name="Murat C."/>
            <person name="Park J."/>
            <person name="Raffaello T."/>
            <person name="Rouze P."/>
            <person name="Salamov A."/>
            <person name="Schmutz J."/>
            <person name="Solheim H."/>
            <person name="Stahlberg J."/>
            <person name="Velez H."/>
            <person name="de Vries R.P."/>
            <person name="Wiebenga A."/>
            <person name="Woodward S."/>
            <person name="Yakovlev I."/>
            <person name="Garbelotto M."/>
            <person name="Martin F."/>
            <person name="Grigoriev I.V."/>
            <person name="Stenlid J."/>
        </authorList>
    </citation>
    <scope>NUCLEOTIDE SEQUENCE [LARGE SCALE GENOMIC DNA]</scope>
    <source>
        <strain evidence="1 2">TC 32-1</strain>
    </source>
</reference>
<sequence>MINVSGEPRKIGNGVRGLKDVQDVDGRAAGLAVVDDIYWCLPIRATTSSCHPLRLTALRSLSWPRCIAQRHRTIPSTSTSIDCGIEATEDRVTQLISACHIMFQPPAPTRCSSSVSENNENML</sequence>
<dbReference type="KEGG" id="hir:HETIRDRAFT_436575"/>
<protein>
    <submittedName>
        <fullName evidence="1">Uncharacterized protein</fullName>
    </submittedName>
</protein>